<dbReference type="GO" id="GO:0003677">
    <property type="term" value="F:DNA binding"/>
    <property type="evidence" value="ECO:0007669"/>
    <property type="project" value="InterPro"/>
</dbReference>
<dbReference type="InterPro" id="IPR006119">
    <property type="entry name" value="Resolv_N"/>
</dbReference>
<feature type="domain" description="Resolvase/invertase-type recombinase catalytic" evidence="1">
    <location>
        <begin position="22"/>
        <end position="173"/>
    </location>
</feature>
<dbReference type="InterPro" id="IPR025827">
    <property type="entry name" value="Zn_ribbon_recom_dom"/>
</dbReference>
<dbReference type="Pfam" id="PF07508">
    <property type="entry name" value="Recombinase"/>
    <property type="match status" value="1"/>
</dbReference>
<dbReference type="Pfam" id="PF13408">
    <property type="entry name" value="Zn_ribbon_recom"/>
    <property type="match status" value="1"/>
</dbReference>
<dbReference type="AlphaFoldDB" id="A0AB39R8P4"/>
<keyword evidence="3" id="KW-0614">Plasmid</keyword>
<dbReference type="GO" id="GO:0000150">
    <property type="term" value="F:DNA strand exchange activity"/>
    <property type="evidence" value="ECO:0007669"/>
    <property type="project" value="InterPro"/>
</dbReference>
<geneLocation type="plasmid" evidence="3">
    <name>unnamed1</name>
</geneLocation>
<evidence type="ECO:0000313" key="3">
    <source>
        <dbReference type="EMBL" id="XDQ50090.1"/>
    </source>
</evidence>
<protein>
    <submittedName>
        <fullName evidence="3">Recombinase family protein</fullName>
    </submittedName>
</protein>
<name>A0AB39R8P4_9ACTN</name>
<dbReference type="PANTHER" id="PTHR30461">
    <property type="entry name" value="DNA-INVERTASE FROM LAMBDOID PROPHAGE"/>
    <property type="match status" value="1"/>
</dbReference>
<dbReference type="InterPro" id="IPR011109">
    <property type="entry name" value="DNA_bind_recombinase_dom"/>
</dbReference>
<dbReference type="InterPro" id="IPR038109">
    <property type="entry name" value="DNA_bind_recomb_sf"/>
</dbReference>
<reference evidence="3" key="1">
    <citation type="submission" date="2024-07" db="EMBL/GenBank/DDBJ databases">
        <authorList>
            <person name="Yu S.T."/>
        </authorList>
    </citation>
    <scope>NUCLEOTIDE SEQUENCE</scope>
    <source>
        <strain evidence="3">R39</strain>
        <plasmid evidence="3">unnamed1</plasmid>
    </source>
</reference>
<evidence type="ECO:0000259" key="1">
    <source>
        <dbReference type="PROSITE" id="PS51736"/>
    </source>
</evidence>
<dbReference type="RefSeq" id="WP_369228613.1">
    <property type="nucleotide sequence ID" value="NZ_CP163442.1"/>
</dbReference>
<dbReference type="EMBL" id="CP163442">
    <property type="protein sequence ID" value="XDQ50090.1"/>
    <property type="molecule type" value="Genomic_DNA"/>
</dbReference>
<dbReference type="PROSITE" id="PS51736">
    <property type="entry name" value="RECOMBINASES_3"/>
    <property type="match status" value="1"/>
</dbReference>
<dbReference type="SUPFAM" id="SSF53041">
    <property type="entry name" value="Resolvase-like"/>
    <property type="match status" value="1"/>
</dbReference>
<dbReference type="Gene3D" id="3.90.1750.20">
    <property type="entry name" value="Putative Large Serine Recombinase, Chain B, Domain 2"/>
    <property type="match status" value="1"/>
</dbReference>
<dbReference type="Pfam" id="PF00239">
    <property type="entry name" value="Resolvase"/>
    <property type="match status" value="1"/>
</dbReference>
<dbReference type="SMART" id="SM00857">
    <property type="entry name" value="Resolvase"/>
    <property type="match status" value="1"/>
</dbReference>
<dbReference type="InterPro" id="IPR036162">
    <property type="entry name" value="Resolvase-like_N_sf"/>
</dbReference>
<accession>A0AB39R8P4</accession>
<gene>
    <name evidence="3" type="ORF">AB5J52_49215</name>
</gene>
<organism evidence="3">
    <name type="scientific">Streptomyces sp. R39</name>
    <dbReference type="NCBI Taxonomy" id="3238631"/>
    <lineage>
        <taxon>Bacteria</taxon>
        <taxon>Bacillati</taxon>
        <taxon>Actinomycetota</taxon>
        <taxon>Actinomycetes</taxon>
        <taxon>Kitasatosporales</taxon>
        <taxon>Streptomycetaceae</taxon>
        <taxon>Streptomyces</taxon>
    </lineage>
</organism>
<sequence length="720" mass="81214">MTSVMPWERPGSKIDDRHLQRLAVVYVRQSTRQQVVDHQESTRLQYALVDRAVALGWQADRVLVIDEDLGRSGSSAGARTGFQRLVTEIGLDHVGLVLGIEMSRLARSGRDWYQLIELCALSGAVLADSDGVYDPGEYNDRLLLGLKGTMSEAELHLIKQRMWSGRLNKARRGELAFPLPSGYVRRPSGEVAFDPDEQVQTVIRLIFTQFERLGTLHAVLRYLVGHDIQLGIRLREGPDKGTLEWRRPNRMTLQTLLHNPAYAGIYAYGRRRVDSRRQDPTRPGTGRVVRSRDGWHVMIPNVLPAYITIAQFEANEAKLASNRAVAEAMGSVRGGPALAGGLVFCGRCNRRMTMRYHTQHSKALPEYVCCRDATNYGAQKNCQLLNSACVDAFVEQQLLAALTPAAVEVSLHAADQVLAERAELERLWSLRLERAAQTADRARRSHHLAEPENRLVVRQLEKEWEYALAAQQRLQEEYDRFTRSSPRTLTSAERETITALAGDIEGLWHAQSTTPADRKEIVRAVVDKVVVTVLGTSERVQVAIVWAGGTTTMGEVVRPVQRLEQLSYYPQMTTRIRELAGQGIGVSRIADHLEAEGFRPAKGGKRISAATVHDLMRRLDCLAGRVHRHRPAPPGEEPGPDEWWLKHLAAELDMTTSTLYAWINRGWITVRRESCWPHRLIAHADQRELAELRERRTRLPGWYSRRIWTDTAGTAEQQTP</sequence>
<dbReference type="CDD" id="cd00338">
    <property type="entry name" value="Ser_Recombinase"/>
    <property type="match status" value="1"/>
</dbReference>
<proteinExistence type="predicted"/>
<feature type="domain" description="Recombinase" evidence="2">
    <location>
        <begin position="180"/>
        <end position="325"/>
    </location>
</feature>
<dbReference type="PANTHER" id="PTHR30461:SF23">
    <property type="entry name" value="DNA RECOMBINASE-RELATED"/>
    <property type="match status" value="1"/>
</dbReference>
<dbReference type="PROSITE" id="PS51737">
    <property type="entry name" value="RECOMBINASE_DNA_BIND"/>
    <property type="match status" value="1"/>
</dbReference>
<dbReference type="Gene3D" id="3.40.50.1390">
    <property type="entry name" value="Resolvase, N-terminal catalytic domain"/>
    <property type="match status" value="1"/>
</dbReference>
<evidence type="ECO:0000259" key="2">
    <source>
        <dbReference type="PROSITE" id="PS51737"/>
    </source>
</evidence>
<dbReference type="InterPro" id="IPR050639">
    <property type="entry name" value="SSR_resolvase"/>
</dbReference>